<dbReference type="InterPro" id="IPR000601">
    <property type="entry name" value="PKD_dom"/>
</dbReference>
<feature type="domain" description="Ig-like" evidence="4">
    <location>
        <begin position="478"/>
        <end position="559"/>
    </location>
</feature>
<feature type="domain" description="Ig-like" evidence="4">
    <location>
        <begin position="1682"/>
        <end position="1763"/>
    </location>
</feature>
<dbReference type="SUPFAM" id="SSF49299">
    <property type="entry name" value="PKD domain"/>
    <property type="match status" value="2"/>
</dbReference>
<feature type="domain" description="Ig-like" evidence="4">
    <location>
        <begin position="822"/>
        <end position="888"/>
    </location>
</feature>
<dbReference type="Gene3D" id="2.60.120.260">
    <property type="entry name" value="Galactose-binding domain-like"/>
    <property type="match status" value="1"/>
</dbReference>
<keyword evidence="2" id="KW-1015">Disulfide bond</keyword>
<sequence length="3769" mass="384487">MRLHFQPEVNILTNCLSAMALRKTLLYTIWTLSLAVALPLGHAFGQCSITNLNAVYCADDASVALTGGTNYYGPGISGTTFSPASAGAGTHKVYTTDGTTSSYTVNTTGTFSPVTLTSPTTLTIGVSISVPIGIGFNFNFYGNTFSSVRVFDNGFIRFSGTNATPVPQTIPNTVPPNDIVAIAWADLDASTGTIRYQTMGTAPLRVLVIEYNNVQFTNNTSDYVTSQILLYETTNIIEIHSTHIGSDGSAQTMGIENAAGTAAATIASRNNQIFTADNDYVGFFPSCTSVRSVTVNAVPNTSLAVSPATTSICPGATVGVTVANSEVGVNYQLLNSADNTVLSTSQAGTGGNLVLTSSALSSSVTLKVRATNATTSCDSDLTNTVGVTVNAPPAITVPPATQAVCTGSSVTFNVTATGTGLSYQWRKGGSNISGANSSSYTIASTVAGDAGSYDVIVSGTCTPPVTSSAATLTINALPAITAQPVASQAICEGSAANFSVTATGAGLTYQWKKNGIDISGANASTYSIPTTSTSSAGTYTVVVSGTCSPAVTSSASVLTINEQPEIITGPSNQTVCAGQSVTFSVNAGVTTGATYQWRKGGTNISGANSSSYTIATTVAGDAGSYDVIVSGTCTPAVTSSAATLTINALPTITAQPVASQAICEGSAANFSVTATGTSLTYQWKKNGVDISGANASTYSIPTTSTSSAGTYTVVVSGTCSPSVTSSASVLTIREQPEIITGPSNQTVCVGQSVTFSVNAGVTTGVTYQWRKGGSNISGANSSSYTIASTVAGDAGSYDVIVSGTCTPSVTSSAATLTINALPAITAQPVASQAICEGSAANFSVTATGAGLAYQWKKNGVDISGANASTYSIPVTSTSSAGTYTVVVSGTCSPSVTSSASVLTIREQPEIITGPSNQTVCAGQSVTFSVNAGVTTGVTYQWRKGGSNISGANSSSYTIASTVAGDAGSYDVIVSGTCTPSITSSAVTLTINALPTISAQPVASQAICEGSAANFSVTATGTGLTYQWKKDGIDISGANASTYSIPVTSTSSAGTYTVVVSGTCSPSVTSSASVLTIREQPEIITGPSNQTVCAGQSVTFSVNAGVTTGVTYQWRKGGSNISGANSSSYTIASTVAGDAGSYDVVVSGTCTPPVTSSAATLTINALPAITAQPVASQAICEGSAANFSVTATGTGLIYQWKKNGVDIVGANASTYSIPVTSTSSPGTYTVVVSGTCSPSVTSAASVLTIQEQPEIITGPVSQTVCVGQSVTFSVSAGATTGVTYQWRKGGSNIAGANSSTYTIASAVAADAGSYDVIVGGTCTPAVTSSAATLTVNTLPAITAQPVASQAICEGSPASFSVTATGTGITYQWKKNGVDISGANASTYTIPTTVTADAGTYTVVVSGTCSPSVTSSTSVLTIREQPEIITGPASQTVCAGQSVTFSVNAGVTTGVTYQWRKDGSNISGANSSSYTIPATVAGDAGDYDVVISGTCTPPVTSSAATLIINALPAITAQPVASQAICEGSAANFSVTATGTGLAYQWKKNGVDISGANANTYSIASTSASDAGTYTVVVSGTCSPSVTSTASILTIQEQPEIITGPSSQTVCAGQNVTFTVNAGVTTGVTYQWRKGGTNIAGATSSSYTITGTVAGDAGNYDVVISGTCTPPVTSSAATLIINALPAITAQPVASQAICEGSAANFSVTATGTGLTYQWKKNGVDISGANANTYSIASSSASDAGTYTVVVSGTCSPSVTSTASILTIQEQPEIITGPSSQTVCAGQNVTFTVNAGVTTGVTYQWRKDGTNIAGANSNSYTITGVVVGDAGDYDVVVSGTCTPSITTSAATLTINELPAITAQPIASQAICEGSAATFSVTATGTALTYQWKKNGVDIAGANASTYTISTTITADAGTYTVVVSGACSPVVTSTASVLTIQEQPEIITGPVGQTVCAGQSVTFSVNAGVTTGVTYQWRKDGTNIAGANGSSYTITSTVAGDAGDYDVVITGTCTPPATSSAATLIVNPNPDAYAADASICSGTTTNIAITNPNGVSGTTFTWTVQSTSNVTGAAAGSGNLIAQALTVTNGVSTGSVTYLIQPAAAGCNGIAYAVNVTVKPIPTVAASDQSICSGNATSVAITNPNGVAGTSFSWTVQSTSNVSGAAAGSGSTIGQVLTTTDGINAGSVVYRIVPTANGCSGNYIDVTVTVEPKPTITNPPTTLIQEICSGTALNFLPTSSITGTTFNWTSSVIGTLSGVSASGSGAITDTPVNATNTNAVIIYTITPSVGGCSGTPVNLVVTVRPLPTVTANPQTICSGQTTSIAISNPNGVTGTTYTWIVQGSSNVSGASAGSGSTISQALTNVDGVTNGTVTYRITASSNGCPGAPYDVTVTVKPVPVVTNDPIELAQQLCSGQALNFIPTASIAGASFTWTSSITGPITSGVTASGAGSITDTPVNTGNVSGTVTYRIIPNHNGCDGQAVNLVVLVKPLPSASANDITICSGETAVVTILPSPQNVSGTTFQWTAAPTTNVIGAANGNGSVISQILSTSNASIGTVVYTILPSANGCDGPTSTVTVTVNPKVTVNAGADFAVCEDATMPMAIPLNGTIGGSASSANWFIKTGDGSVSVSITSGGSVTATYTAVDSDVTNGFVELYLVTDDPDGVSGPCSSLSDTLTIFLNRRARILPLADQVVCEPSLINLSGDISGSATSGSWSAVTTAGGTLSISSVTGNTITANYGVLAADVGNTLTFRLSTNDPDGAGPCTIVTEDLDVHINESAKVSAGADFEVCEDKQVNLNGSFSGTTSSVTWSGGSGSAQFADVNNPTTVYTLTSADRAAGSIVLTLTTNDPDGVSGPCTSVSDDVLVKVNPLPQPLIFGLESSYAENDAPDPLSGVPSGAGYSGVFTGSGIQSGTNIFDPSIATIGFNTIYYTVTNTTTGCIGVTSATTVVNPITDIDFTIEDAIEDGTGALKICAENGLKQLIGIPAHTTGFPTTEFTSLTAGLTVNLVDENWYVNTDNVIAGSYFVKYTYTNGLGATSEFIRKIVVYAAPRAIILTNNACVTDAAKFASISDIPNNTFNSKIIQYLWNFDFGGLTSADSATSLVYNEPGIYDVVLTVTTDEGCSDNVTHSIQVGPQPKVDFDWTKICSGQTTQFVDKSSISLGSIVQYGWDFDDGDVLPLGNKDTMVPPDPRTSNTYNNPHHKYASFQAYNVTLSVKTDVGCLKDTTRQIYIVDYNQPVSDNGYETDFEAGQGTWIRVEEANQQSSWIFGAVDGQNINQAYSGTNAWWTGGNTVAANNYISTYYPNEQSYVIGPCVNLEGLKRPMVALKYWSDSDKNFDGAVLQYSSDGGRSWETVGTDNGEGIEWYNGSDLSGEPGGQDNYAWTGTTSGWKDARFNLNELPKDTVVFRIAFGSNSDNNPGTVSNGFAFDDIYIGEKNRNVLIEHYTNDGSSSFQLSEEYIDELPSNDFIKLQYHLESPGLQDAINAANPIDNNARAQIYGIRQPPATIMDGILNEYYGKDFNGFTGNITTVDIDRRSLEDPSFDITIDIDGTTAADVLKADIQYTFIDKINSFTPPVILQAALVENGVNGNKFSMRKLLYGPEGFIITDPLVAGTSVTYSKPDAEETHQLATPIANGDSLYIIAFAQDKQTRRILQSVIMKVEQTKASQTPVGIPDDPAVAALQDLKIYPNPASQNIKLYLGDKLNRDYTWKLIDQRGITILNGDVNRDLTSPQLIDVTRIANGIYFMAIQTGDRSVLYTKIAVMNQN</sequence>
<dbReference type="InterPro" id="IPR003599">
    <property type="entry name" value="Ig_sub"/>
</dbReference>
<dbReference type="InterPro" id="IPR026444">
    <property type="entry name" value="Secre_tail"/>
</dbReference>
<evidence type="ECO:0000313" key="6">
    <source>
        <dbReference type="Proteomes" id="UP001597112"/>
    </source>
</evidence>
<feature type="domain" description="Ig-like" evidence="4">
    <location>
        <begin position="736"/>
        <end position="817"/>
    </location>
</feature>
<dbReference type="Pfam" id="PF13927">
    <property type="entry name" value="Ig_3"/>
    <property type="match status" value="4"/>
</dbReference>
<dbReference type="PROSITE" id="PS50835">
    <property type="entry name" value="IG_LIKE"/>
    <property type="match status" value="18"/>
</dbReference>
<accession>A0ABW3JVY1</accession>
<evidence type="ECO:0000259" key="4">
    <source>
        <dbReference type="PROSITE" id="PS50835"/>
    </source>
</evidence>
<feature type="domain" description="Ig-like" evidence="4">
    <location>
        <begin position="564"/>
        <end position="645"/>
    </location>
</feature>
<dbReference type="SMART" id="SM00409">
    <property type="entry name" value="IG"/>
    <property type="match status" value="18"/>
</dbReference>
<feature type="domain" description="Ig-like" evidence="4">
    <location>
        <begin position="650"/>
        <end position="731"/>
    </location>
</feature>
<feature type="domain" description="Ig-like" evidence="4">
    <location>
        <begin position="1338"/>
        <end position="1419"/>
    </location>
</feature>
<dbReference type="InterPro" id="IPR045828">
    <property type="entry name" value="PKD_Bacteroidetes"/>
</dbReference>
<feature type="domain" description="PKD" evidence="3">
    <location>
        <begin position="3085"/>
        <end position="3133"/>
    </location>
</feature>
<reference evidence="6" key="1">
    <citation type="journal article" date="2019" name="Int. J. Syst. Evol. Microbiol.">
        <title>The Global Catalogue of Microorganisms (GCM) 10K type strain sequencing project: providing services to taxonomists for standard genome sequencing and annotation.</title>
        <authorList>
            <consortium name="The Broad Institute Genomics Platform"/>
            <consortium name="The Broad Institute Genome Sequencing Center for Infectious Disease"/>
            <person name="Wu L."/>
            <person name="Ma J."/>
        </authorList>
    </citation>
    <scope>NUCLEOTIDE SEQUENCE [LARGE SCALE GENOMIC DNA]</scope>
    <source>
        <strain evidence="6">CCUG 58938</strain>
    </source>
</reference>
<evidence type="ECO:0000259" key="3">
    <source>
        <dbReference type="PROSITE" id="PS50093"/>
    </source>
</evidence>
<keyword evidence="1" id="KW-0677">Repeat</keyword>
<dbReference type="PROSITE" id="PS50093">
    <property type="entry name" value="PKD"/>
    <property type="match status" value="2"/>
</dbReference>
<feature type="domain" description="Ig-like" evidence="4">
    <location>
        <begin position="1596"/>
        <end position="1677"/>
    </location>
</feature>
<dbReference type="EMBL" id="JBHTKA010000001">
    <property type="protein sequence ID" value="MFD0998047.1"/>
    <property type="molecule type" value="Genomic_DNA"/>
</dbReference>
<dbReference type="SUPFAM" id="SSF48726">
    <property type="entry name" value="Immunoglobulin"/>
    <property type="match status" value="17"/>
</dbReference>
<feature type="domain" description="Ig-like" evidence="4">
    <location>
        <begin position="994"/>
        <end position="1075"/>
    </location>
</feature>
<dbReference type="RefSeq" id="WP_377574066.1">
    <property type="nucleotide sequence ID" value="NZ_JBHTKA010000001.1"/>
</dbReference>
<protein>
    <submittedName>
        <fullName evidence="5">Immunoglobulin domain-containing protein</fullName>
    </submittedName>
</protein>
<feature type="domain" description="Ig-like" evidence="4">
    <location>
        <begin position="1080"/>
        <end position="1161"/>
    </location>
</feature>
<feature type="domain" description="Ig-like" evidence="4">
    <location>
        <begin position="1510"/>
        <end position="1591"/>
    </location>
</feature>
<evidence type="ECO:0000256" key="1">
    <source>
        <dbReference type="ARBA" id="ARBA00022737"/>
    </source>
</evidence>
<dbReference type="NCBIfam" id="TIGR04183">
    <property type="entry name" value="Por_Secre_tail"/>
    <property type="match status" value="1"/>
</dbReference>
<dbReference type="Pfam" id="PF18911">
    <property type="entry name" value="PKD_4"/>
    <property type="match status" value="2"/>
</dbReference>
<feature type="domain" description="Ig-like" evidence="4">
    <location>
        <begin position="1237"/>
        <end position="1333"/>
    </location>
</feature>
<keyword evidence="6" id="KW-1185">Reference proteome</keyword>
<feature type="domain" description="Ig-like" evidence="4">
    <location>
        <begin position="1424"/>
        <end position="1505"/>
    </location>
</feature>
<evidence type="ECO:0000256" key="2">
    <source>
        <dbReference type="ARBA" id="ARBA00023157"/>
    </source>
</evidence>
<feature type="domain" description="Ig-like" evidence="4">
    <location>
        <begin position="893"/>
        <end position="989"/>
    </location>
</feature>
<dbReference type="InterPro" id="IPR035986">
    <property type="entry name" value="PKD_dom_sf"/>
</dbReference>
<feature type="domain" description="Ig-like" evidence="4">
    <location>
        <begin position="1940"/>
        <end position="2021"/>
    </location>
</feature>
<dbReference type="InterPro" id="IPR036179">
    <property type="entry name" value="Ig-like_dom_sf"/>
</dbReference>
<organism evidence="5 6">
    <name type="scientific">Ohtaekwangia kribbensis</name>
    <dbReference type="NCBI Taxonomy" id="688913"/>
    <lineage>
        <taxon>Bacteria</taxon>
        <taxon>Pseudomonadati</taxon>
        <taxon>Bacteroidota</taxon>
        <taxon>Cytophagia</taxon>
        <taxon>Cytophagales</taxon>
        <taxon>Fulvivirgaceae</taxon>
        <taxon>Ohtaekwangia</taxon>
    </lineage>
</organism>
<dbReference type="Pfam" id="PF18962">
    <property type="entry name" value="Por_Secre_tail"/>
    <property type="match status" value="1"/>
</dbReference>
<proteinExistence type="predicted"/>
<feature type="domain" description="Ig-like" evidence="4">
    <location>
        <begin position="1768"/>
        <end position="1849"/>
    </location>
</feature>
<dbReference type="CDD" id="cd00146">
    <property type="entry name" value="PKD"/>
    <property type="match status" value="1"/>
</dbReference>
<feature type="domain" description="PKD" evidence="3">
    <location>
        <begin position="3163"/>
        <end position="3232"/>
    </location>
</feature>
<dbReference type="InterPro" id="IPR007110">
    <property type="entry name" value="Ig-like_dom"/>
</dbReference>
<dbReference type="Proteomes" id="UP001597112">
    <property type="component" value="Unassembled WGS sequence"/>
</dbReference>
<dbReference type="Pfam" id="PF19406">
    <property type="entry name" value="PKD_5"/>
    <property type="match status" value="6"/>
</dbReference>
<dbReference type="PANTHER" id="PTHR44170:SF6">
    <property type="entry name" value="CONTACTIN"/>
    <property type="match status" value="1"/>
</dbReference>
<comment type="caution">
    <text evidence="5">The sequence shown here is derived from an EMBL/GenBank/DDBJ whole genome shotgun (WGS) entry which is preliminary data.</text>
</comment>
<feature type="domain" description="Ig-like" evidence="4">
    <location>
        <begin position="1854"/>
        <end position="1935"/>
    </location>
</feature>
<dbReference type="InterPro" id="IPR013783">
    <property type="entry name" value="Ig-like_fold"/>
</dbReference>
<dbReference type="SMART" id="SM00089">
    <property type="entry name" value="PKD"/>
    <property type="match status" value="2"/>
</dbReference>
<dbReference type="InterPro" id="IPR022409">
    <property type="entry name" value="PKD/Chitinase_dom"/>
</dbReference>
<dbReference type="Gene3D" id="2.60.40.10">
    <property type="entry name" value="Immunoglobulins"/>
    <property type="match status" value="21"/>
</dbReference>
<feature type="domain" description="Ig-like" evidence="4">
    <location>
        <begin position="393"/>
        <end position="473"/>
    </location>
</feature>
<gene>
    <name evidence="5" type="ORF">ACFQ21_01975</name>
</gene>
<dbReference type="PANTHER" id="PTHR44170">
    <property type="entry name" value="PROTEIN SIDEKICK"/>
    <property type="match status" value="1"/>
</dbReference>
<evidence type="ECO:0000313" key="5">
    <source>
        <dbReference type="EMBL" id="MFD0998047.1"/>
    </source>
</evidence>
<name>A0ABW3JVY1_9BACT</name>